<sequence length="27" mass="3167">MLKIVQVGTKVHVEILFVTSYAHRLRK</sequence>
<proteinExistence type="predicted"/>
<protein>
    <submittedName>
        <fullName evidence="1">EMG2 protein</fullName>
    </submittedName>
</protein>
<dbReference type="AlphaFoldDB" id="A0A1C4G0R8"/>
<evidence type="ECO:0000313" key="1">
    <source>
        <dbReference type="EMBL" id="SCC61351.1"/>
    </source>
</evidence>
<dbReference type="Proteomes" id="UP000195991">
    <property type="component" value="Unassembled WGS sequence"/>
</dbReference>
<name>A0A1C4G0R8_BACTU</name>
<evidence type="ECO:0000313" key="2">
    <source>
        <dbReference type="Proteomes" id="UP000195991"/>
    </source>
</evidence>
<organism evidence="1 2">
    <name type="scientific">Bacillus thuringiensis</name>
    <dbReference type="NCBI Taxonomy" id="1428"/>
    <lineage>
        <taxon>Bacteria</taxon>
        <taxon>Bacillati</taxon>
        <taxon>Bacillota</taxon>
        <taxon>Bacilli</taxon>
        <taxon>Bacillales</taxon>
        <taxon>Bacillaceae</taxon>
        <taxon>Bacillus</taxon>
        <taxon>Bacillus cereus group</taxon>
    </lineage>
</organism>
<reference evidence="1 2" key="1">
    <citation type="submission" date="2016-08" db="EMBL/GenBank/DDBJ databases">
        <authorList>
            <person name="Seilhamer J.J."/>
        </authorList>
    </citation>
    <scope>NUCLEOTIDE SEQUENCE [LARGE SCALE GENOMIC DNA]</scope>
    <source>
        <strain evidence="1 2">IEBC_T61001</strain>
    </source>
</reference>
<gene>
    <name evidence="1" type="ORF">BTT61001_05016</name>
</gene>
<accession>A0A1C4G0R8</accession>
<dbReference type="EMBL" id="FMBI01000039">
    <property type="protein sequence ID" value="SCC61351.1"/>
    <property type="molecule type" value="Genomic_DNA"/>
</dbReference>